<protein>
    <submittedName>
        <fullName evidence="4">Occludin_ELL domain-containing protein</fullName>
    </submittedName>
</protein>
<dbReference type="PANTHER" id="PTHR15904">
    <property type="entry name" value="FAM13"/>
    <property type="match status" value="1"/>
</dbReference>
<comment type="similarity">
    <text evidence="1">Belongs to the FAM13 family.</text>
</comment>
<reference evidence="4" key="1">
    <citation type="submission" date="2019-11" db="UniProtKB">
        <authorList>
            <consortium name="WormBaseParasite"/>
        </authorList>
    </citation>
    <scope>IDENTIFICATION</scope>
</reference>
<organism evidence="4">
    <name type="scientific">Mesocestoides corti</name>
    <name type="common">Flatworm</name>
    <dbReference type="NCBI Taxonomy" id="53468"/>
    <lineage>
        <taxon>Eukaryota</taxon>
        <taxon>Metazoa</taxon>
        <taxon>Spiralia</taxon>
        <taxon>Lophotrochozoa</taxon>
        <taxon>Platyhelminthes</taxon>
        <taxon>Cestoda</taxon>
        <taxon>Eucestoda</taxon>
        <taxon>Cyclophyllidea</taxon>
        <taxon>Mesocestoididae</taxon>
        <taxon>Mesocestoides</taxon>
    </lineage>
</organism>
<feature type="region of interest" description="Disordered" evidence="2">
    <location>
        <begin position="201"/>
        <end position="233"/>
    </location>
</feature>
<evidence type="ECO:0000256" key="2">
    <source>
        <dbReference type="SAM" id="MobiDB-lite"/>
    </source>
</evidence>
<accession>A0A5K3FI90</accession>
<evidence type="ECO:0000313" key="4">
    <source>
        <dbReference type="WBParaSite" id="MCU_008405-RA"/>
    </source>
</evidence>
<evidence type="ECO:0000256" key="1">
    <source>
        <dbReference type="ARBA" id="ARBA00007549"/>
    </source>
</evidence>
<feature type="compositionally biased region" description="Polar residues" evidence="2">
    <location>
        <begin position="211"/>
        <end position="233"/>
    </location>
</feature>
<proteinExistence type="inferred from homology"/>
<dbReference type="Pfam" id="PF26116">
    <property type="entry name" value="FAM13A"/>
    <property type="match status" value="1"/>
</dbReference>
<dbReference type="InterPro" id="IPR059029">
    <property type="entry name" value="FAM13A_dom"/>
</dbReference>
<feature type="region of interest" description="Disordered" evidence="2">
    <location>
        <begin position="285"/>
        <end position="304"/>
    </location>
</feature>
<dbReference type="AlphaFoldDB" id="A0A5K3FI90"/>
<feature type="region of interest" description="Disordered" evidence="2">
    <location>
        <begin position="344"/>
        <end position="375"/>
    </location>
</feature>
<dbReference type="WBParaSite" id="MCU_008405-RA">
    <property type="protein sequence ID" value="MCU_008405-RA"/>
    <property type="gene ID" value="MCU_008405"/>
</dbReference>
<name>A0A5K3FI90_MESCO</name>
<feature type="domain" description="FAM13A-like" evidence="3">
    <location>
        <begin position="260"/>
        <end position="325"/>
    </location>
</feature>
<dbReference type="InterPro" id="IPR039102">
    <property type="entry name" value="FAM13"/>
</dbReference>
<dbReference type="PANTHER" id="PTHR15904:SF17">
    <property type="entry name" value="RHO-GAP DOMAIN-CONTAINING PROTEIN"/>
    <property type="match status" value="1"/>
</dbReference>
<sequence>MPKPSHVFTWPRKRNILSKLQNRRSLDVYIPLPCKEDTLVAPAKVRLLEKPPMDISLPFDSTDMDASAFLKILQAVLESRREECSRPTEIEQMSPAELAQEKLDLQKCLLYFEKEKGRPCDVITKKVMKPLYDRYRAVRRLVRLASNSAVRDARPRAATATVSRSKATSAELPTAVATSSVEVSYQPVLVEVAAGDAGTCDPISIGELEPQKTSDASVPSTHTDTEQTASTTGHATSSVFLDWDISLAEFTQTAQELTPSELSTGRAEVLSAKHKLQRVLHDFEKGIQEATNRPPSKRDRDELRGEYNRYRDFKQRLYIIDRLLEAPQTPLEVLLAAAQSVGRAHRRRRHDEQPVGLCHGSRVPVLHSPDSTSCT</sequence>
<evidence type="ECO:0000259" key="3">
    <source>
        <dbReference type="Pfam" id="PF26116"/>
    </source>
</evidence>